<keyword evidence="12 15" id="KW-0472">Membrane</keyword>
<dbReference type="EC" id="2.7.1.166" evidence="4 15"/>
<evidence type="ECO:0000256" key="13">
    <source>
        <dbReference type="ARBA" id="ARBA00029511"/>
    </source>
</evidence>
<keyword evidence="5 15" id="KW-1003">Cell membrane</keyword>
<keyword evidence="9 15" id="KW-0418">Kinase</keyword>
<dbReference type="EMBL" id="LSNE01000003">
    <property type="protein sequence ID" value="KXI29800.1"/>
    <property type="molecule type" value="Genomic_DNA"/>
</dbReference>
<sequence>MANIKQKTIGNSVLLYVEDYLPELGTEMFNAQYWLERNKVIGQAAGRGTTFFFRENEQDFVLRHYRRGGLIGKLIKDQYLYTGLEQSRAYLEMHLLNAMEIKQLAVPKAVAARIERRGMYYRADIILQKIPLAKDVFTHLLTSSLPSTIWHKVGMAIRQLHEQQIYHHDLNIHNIMLDNQDKVWLIDFDKCHAREGNSWKNANLQRLQRSLHKEKNKYAEFQWQPQDWQSCFEGYQQRIC</sequence>
<evidence type="ECO:0000256" key="1">
    <source>
        <dbReference type="ARBA" id="ARBA00004515"/>
    </source>
</evidence>
<dbReference type="Proteomes" id="UP000070299">
    <property type="component" value="Unassembled WGS sequence"/>
</dbReference>
<dbReference type="GO" id="GO:0004672">
    <property type="term" value="F:protein kinase activity"/>
    <property type="evidence" value="ECO:0007669"/>
    <property type="project" value="InterPro"/>
</dbReference>
<keyword evidence="6 15" id="KW-0997">Cell inner membrane</keyword>
<evidence type="ECO:0000256" key="12">
    <source>
        <dbReference type="ARBA" id="ARBA00023136"/>
    </source>
</evidence>
<evidence type="ECO:0000256" key="10">
    <source>
        <dbReference type="ARBA" id="ARBA00022840"/>
    </source>
</evidence>
<evidence type="ECO:0000259" key="16">
    <source>
        <dbReference type="PROSITE" id="PS50011"/>
    </source>
</evidence>
<dbReference type="InterPro" id="IPR022826">
    <property type="entry name" value="KDO_kinase"/>
</dbReference>
<keyword evidence="10 15" id="KW-0067">ATP-binding</keyword>
<name>A0A136A3U8_9ALTE</name>
<gene>
    <name evidence="15" type="primary">kdkA</name>
    <name evidence="17" type="ORF">AX660_07145</name>
</gene>
<keyword evidence="7 15" id="KW-0808">Transferase</keyword>
<dbReference type="GO" id="GO:0005886">
    <property type="term" value="C:plasma membrane"/>
    <property type="evidence" value="ECO:0007669"/>
    <property type="project" value="UniProtKB-SubCell"/>
</dbReference>
<dbReference type="GO" id="GO:0005524">
    <property type="term" value="F:ATP binding"/>
    <property type="evidence" value="ECO:0007669"/>
    <property type="project" value="UniProtKB-UniRule"/>
</dbReference>
<dbReference type="Pfam" id="PF06293">
    <property type="entry name" value="Kdo"/>
    <property type="match status" value="1"/>
</dbReference>
<comment type="subcellular location">
    <subcellularLocation>
        <location evidence="1 15">Cell inner membrane</location>
        <topology evidence="1 15">Peripheral membrane protein</topology>
        <orientation evidence="1 15">Cytoplasmic side</orientation>
    </subcellularLocation>
</comment>
<evidence type="ECO:0000256" key="14">
    <source>
        <dbReference type="ARBA" id="ARBA00034417"/>
    </source>
</evidence>
<evidence type="ECO:0000256" key="5">
    <source>
        <dbReference type="ARBA" id="ARBA00022475"/>
    </source>
</evidence>
<comment type="catalytic activity">
    <reaction evidence="14 15">
        <text>an alpha-Kdo-(2-&gt;6)-lipid IVA + ATP = a 4-O-phospho-alpha-Kdo-(2-&gt;6)-lipid IVA + ADP + H(+)</text>
        <dbReference type="Rhea" id="RHEA:74271"/>
        <dbReference type="ChEBI" id="CHEBI:15378"/>
        <dbReference type="ChEBI" id="CHEBI:30616"/>
        <dbReference type="ChEBI" id="CHEBI:176428"/>
        <dbReference type="ChEBI" id="CHEBI:193140"/>
        <dbReference type="ChEBI" id="CHEBI:456216"/>
        <dbReference type="EC" id="2.7.1.166"/>
    </reaction>
</comment>
<dbReference type="OrthoDB" id="6854449at2"/>
<comment type="pathway">
    <text evidence="2 15">Bacterial outer membrane biogenesis; LPS core biosynthesis.</text>
</comment>
<dbReference type="HAMAP" id="MF_00521">
    <property type="entry name" value="KDO_kinase"/>
    <property type="match status" value="1"/>
</dbReference>
<dbReference type="NCBIfam" id="NF002475">
    <property type="entry name" value="PRK01723.1"/>
    <property type="match status" value="1"/>
</dbReference>
<evidence type="ECO:0000256" key="3">
    <source>
        <dbReference type="ARBA" id="ARBA00010327"/>
    </source>
</evidence>
<dbReference type="STRING" id="1799789.AX660_07145"/>
<dbReference type="GO" id="GO:0009244">
    <property type="term" value="P:lipopolysaccharide core region biosynthetic process"/>
    <property type="evidence" value="ECO:0007669"/>
    <property type="project" value="UniProtKB-UniRule"/>
</dbReference>
<evidence type="ECO:0000256" key="8">
    <source>
        <dbReference type="ARBA" id="ARBA00022741"/>
    </source>
</evidence>
<dbReference type="SUPFAM" id="SSF56112">
    <property type="entry name" value="Protein kinase-like (PK-like)"/>
    <property type="match status" value="1"/>
</dbReference>
<comment type="similarity">
    <text evidence="3 15">Belongs to the protein kinase superfamily. KdkA/RfaP family.</text>
</comment>
<evidence type="ECO:0000256" key="15">
    <source>
        <dbReference type="HAMAP-Rule" id="MF_00521"/>
    </source>
</evidence>
<dbReference type="AlphaFoldDB" id="A0A136A3U8"/>
<evidence type="ECO:0000256" key="7">
    <source>
        <dbReference type="ARBA" id="ARBA00022679"/>
    </source>
</evidence>
<keyword evidence="18" id="KW-1185">Reference proteome</keyword>
<dbReference type="UniPathway" id="UPA00958"/>
<feature type="domain" description="Protein kinase" evidence="16">
    <location>
        <begin position="18"/>
        <end position="240"/>
    </location>
</feature>
<dbReference type="Gene3D" id="1.10.510.10">
    <property type="entry name" value="Transferase(Phosphotransferase) domain 1"/>
    <property type="match status" value="1"/>
</dbReference>
<dbReference type="RefSeq" id="WP_068372979.1">
    <property type="nucleotide sequence ID" value="NZ_LSNE01000003.1"/>
</dbReference>
<keyword evidence="8 15" id="KW-0547">Nucleotide-binding</keyword>
<dbReference type="PROSITE" id="PS50011">
    <property type="entry name" value="PROTEIN_KINASE_DOM"/>
    <property type="match status" value="1"/>
</dbReference>
<evidence type="ECO:0000256" key="2">
    <source>
        <dbReference type="ARBA" id="ARBA00004713"/>
    </source>
</evidence>
<evidence type="ECO:0000313" key="17">
    <source>
        <dbReference type="EMBL" id="KXI29800.1"/>
    </source>
</evidence>
<dbReference type="InterPro" id="IPR011009">
    <property type="entry name" value="Kinase-like_dom_sf"/>
</dbReference>
<feature type="active site" evidence="15">
    <location>
        <position position="169"/>
    </location>
</feature>
<reference evidence="18" key="1">
    <citation type="submission" date="2016-02" db="EMBL/GenBank/DDBJ databases">
        <authorList>
            <person name="Schultz-Johansen M."/>
            <person name="Glaring M.A."/>
            <person name="Bech P.K."/>
            <person name="Stougaard P."/>
        </authorList>
    </citation>
    <scope>NUCLEOTIDE SEQUENCE [LARGE SCALE GENOMIC DNA]</scope>
    <source>
        <strain evidence="18">S66</strain>
    </source>
</reference>
<evidence type="ECO:0000256" key="6">
    <source>
        <dbReference type="ARBA" id="ARBA00022519"/>
    </source>
</evidence>
<keyword evidence="11 15" id="KW-0448">Lipopolysaccharide biosynthesis</keyword>
<proteinExistence type="inferred from homology"/>
<comment type="caution">
    <text evidence="17">The sequence shown here is derived from an EMBL/GenBank/DDBJ whole genome shotgun (WGS) entry which is preliminary data.</text>
</comment>
<evidence type="ECO:0000256" key="4">
    <source>
        <dbReference type="ARBA" id="ARBA00011988"/>
    </source>
</evidence>
<evidence type="ECO:0000313" key="18">
    <source>
        <dbReference type="Proteomes" id="UP000070299"/>
    </source>
</evidence>
<dbReference type="InterPro" id="IPR000719">
    <property type="entry name" value="Prot_kinase_dom"/>
</dbReference>
<organism evidence="17 18">
    <name type="scientific">Paraglaciecola hydrolytica</name>
    <dbReference type="NCBI Taxonomy" id="1799789"/>
    <lineage>
        <taxon>Bacteria</taxon>
        <taxon>Pseudomonadati</taxon>
        <taxon>Pseudomonadota</taxon>
        <taxon>Gammaproteobacteria</taxon>
        <taxon>Alteromonadales</taxon>
        <taxon>Alteromonadaceae</taxon>
        <taxon>Paraglaciecola</taxon>
    </lineage>
</organism>
<evidence type="ECO:0000256" key="11">
    <source>
        <dbReference type="ARBA" id="ARBA00022985"/>
    </source>
</evidence>
<comment type="function">
    <text evidence="15">Catalyzes the ATP-dependent phosphorylation of the 3-deoxy-D-manno-octulosonic acid (Kdo) residue in Kdo-lipid IV(A) at the 4-OH position.</text>
</comment>
<accession>A0A136A3U8</accession>
<protein>
    <recommendedName>
        <fullName evidence="13 15">3-deoxy-D-manno-octulosonic acid kinase</fullName>
        <shortName evidence="15">Kdo kinase</shortName>
        <ecNumber evidence="4 15">2.7.1.166</ecNumber>
    </recommendedName>
</protein>
<evidence type="ECO:0000256" key="9">
    <source>
        <dbReference type="ARBA" id="ARBA00022777"/>
    </source>
</evidence>